<evidence type="ECO:0000256" key="1">
    <source>
        <dbReference type="ARBA" id="ARBA00001974"/>
    </source>
</evidence>
<evidence type="ECO:0000313" key="11">
    <source>
        <dbReference type="EMBL" id="GAA4389045.1"/>
    </source>
</evidence>
<keyword evidence="5" id="KW-0560">Oxidoreductase</keyword>
<evidence type="ECO:0000256" key="5">
    <source>
        <dbReference type="ARBA" id="ARBA00023002"/>
    </source>
</evidence>
<evidence type="ECO:0000259" key="8">
    <source>
        <dbReference type="Pfam" id="PF02770"/>
    </source>
</evidence>
<dbReference type="SUPFAM" id="SSF56645">
    <property type="entry name" value="Acyl-CoA dehydrogenase NM domain-like"/>
    <property type="match status" value="1"/>
</dbReference>
<evidence type="ECO:0000256" key="3">
    <source>
        <dbReference type="ARBA" id="ARBA00022630"/>
    </source>
</evidence>
<organism evidence="11 12">
    <name type="scientific">Brevibacterium pityocampae</name>
    <dbReference type="NCBI Taxonomy" id="506594"/>
    <lineage>
        <taxon>Bacteria</taxon>
        <taxon>Bacillati</taxon>
        <taxon>Actinomycetota</taxon>
        <taxon>Actinomycetes</taxon>
        <taxon>Micrococcales</taxon>
        <taxon>Brevibacteriaceae</taxon>
        <taxon>Brevibacterium</taxon>
    </lineage>
</organism>
<sequence length="683" mass="74510">MNRTKTPLTVDPSVLADLLDGRWASERRRGRTLVEHPDTVPPITGDLDEMREATLRGVRALGESGSTLRSLPTELGGENDHAGYVAAFEESVTASPSLQIKAGVQYGLFGGAIQHLGNAEQHAQWLLPAQRGELLGCFAMTEIGHGSDVASLGTIAVYDPAAEEFVITTPFRAATKEYIGNAAAHGRAAVVFAQLITAGVDHGVHAFFVPIRTEDGEPMPGVSIEDDGRKGGLLGVDNGRLAFADVRVPRTHLLDRYGAVAPDGTYSSPIDSPGRRFFTMLGTLVQGRVSLDGAAVVAAKLGLDIAVRYGLERRQFTGADDTEEVVLMDYQQHQRRLMPLLAETYANAIAHEVLLASFQRVFSGEDDSDEARQLLETQAAGFKATSTWDALDVLQECREACGGAGFMTENRLTGLRADLDVYVTFEGDNTVLLQLVGKRLLGDYAAEFKNIDVGGVARFIGTQAAEHSLYRSGLANVGRTIGEVLTPGLTERRIRSGRLQELLLSARVDTMVAELASNLRPASKLPKEEAAALLNENQHELIEAAKAYVELLKWQALNTAMHTFDDDPRRADEAKALRRIRDLYGLTLIERSIGWHIMYGRLSMNRARQVGPAINRLCAKLAGNAADLVAAFGYGPEHRRATIAEGVEARRQTEAREHYRRARAQADHPVDEKVLHRERTRKG</sequence>
<feature type="compositionally biased region" description="Basic and acidic residues" evidence="6">
    <location>
        <begin position="664"/>
        <end position="677"/>
    </location>
</feature>
<comment type="caution">
    <text evidence="11">The sequence shown here is derived from an EMBL/GenBank/DDBJ whole genome shotgun (WGS) entry which is preliminary data.</text>
</comment>
<evidence type="ECO:0000259" key="10">
    <source>
        <dbReference type="Pfam" id="PF22924"/>
    </source>
</evidence>
<dbReference type="Pfam" id="PF02770">
    <property type="entry name" value="Acyl-CoA_dh_M"/>
    <property type="match status" value="1"/>
</dbReference>
<dbReference type="InterPro" id="IPR002655">
    <property type="entry name" value="Acyl-CoA_oxidase_C"/>
</dbReference>
<dbReference type="Pfam" id="PF22924">
    <property type="entry name" value="ACOX_C_alpha1"/>
    <property type="match status" value="1"/>
</dbReference>
<dbReference type="RefSeq" id="WP_295687207.1">
    <property type="nucleotide sequence ID" value="NZ_BAABGL010000006.1"/>
</dbReference>
<keyword evidence="12" id="KW-1185">Reference proteome</keyword>
<dbReference type="InterPro" id="IPR009100">
    <property type="entry name" value="AcylCoA_DH/oxidase_NM_dom_sf"/>
</dbReference>
<keyword evidence="4" id="KW-0274">FAD</keyword>
<dbReference type="PANTHER" id="PTHR10909:SF382">
    <property type="entry name" value="ACYL-COENZYME A OXIDASE"/>
    <property type="match status" value="1"/>
</dbReference>
<dbReference type="Pfam" id="PF02771">
    <property type="entry name" value="Acyl-CoA_dh_N"/>
    <property type="match status" value="1"/>
</dbReference>
<dbReference type="PIRSF" id="PIRSF000168">
    <property type="entry name" value="Acyl-CoA_oxidase"/>
    <property type="match status" value="1"/>
</dbReference>
<accession>A0ABP8JDC4</accession>
<evidence type="ECO:0000259" key="9">
    <source>
        <dbReference type="Pfam" id="PF02771"/>
    </source>
</evidence>
<dbReference type="EMBL" id="BAABGL010000006">
    <property type="protein sequence ID" value="GAA4389045.1"/>
    <property type="molecule type" value="Genomic_DNA"/>
</dbReference>
<evidence type="ECO:0000256" key="6">
    <source>
        <dbReference type="SAM" id="MobiDB-lite"/>
    </source>
</evidence>
<evidence type="ECO:0000256" key="2">
    <source>
        <dbReference type="ARBA" id="ARBA00006288"/>
    </source>
</evidence>
<reference evidence="12" key="1">
    <citation type="journal article" date="2019" name="Int. J. Syst. Evol. Microbiol.">
        <title>The Global Catalogue of Microorganisms (GCM) 10K type strain sequencing project: providing services to taxonomists for standard genome sequencing and annotation.</title>
        <authorList>
            <consortium name="The Broad Institute Genomics Platform"/>
            <consortium name="The Broad Institute Genome Sequencing Center for Infectious Disease"/>
            <person name="Wu L."/>
            <person name="Ma J."/>
        </authorList>
    </citation>
    <scope>NUCLEOTIDE SEQUENCE [LARGE SCALE GENOMIC DNA]</scope>
    <source>
        <strain evidence="12">JCM 17808</strain>
    </source>
</reference>
<comment type="similarity">
    <text evidence="2">Belongs to the acyl-CoA oxidase family.</text>
</comment>
<comment type="cofactor">
    <cofactor evidence="1">
        <name>FAD</name>
        <dbReference type="ChEBI" id="CHEBI:57692"/>
    </cofactor>
</comment>
<dbReference type="InterPro" id="IPR046373">
    <property type="entry name" value="Acyl-CoA_Oxase/DH_mid-dom_sf"/>
</dbReference>
<dbReference type="PANTHER" id="PTHR10909">
    <property type="entry name" value="ELECTRON TRANSPORT OXIDOREDUCTASE"/>
    <property type="match status" value="1"/>
</dbReference>
<gene>
    <name evidence="11" type="ORF">GCM10023167_14400</name>
</gene>
<dbReference type="InterPro" id="IPR037069">
    <property type="entry name" value="AcylCoA_DH/ox_N_sf"/>
</dbReference>
<dbReference type="Gene3D" id="1.20.140.10">
    <property type="entry name" value="Butyryl-CoA Dehydrogenase, subunit A, domain 3"/>
    <property type="match status" value="2"/>
</dbReference>
<feature type="domain" description="Acyl-CoA oxidase C-alpha1" evidence="10">
    <location>
        <begin position="282"/>
        <end position="441"/>
    </location>
</feature>
<protein>
    <submittedName>
        <fullName evidence="11">Acyl-CoA dehydrogenase</fullName>
    </submittedName>
</protein>
<keyword evidence="3" id="KW-0285">Flavoprotein</keyword>
<dbReference type="Gene3D" id="2.40.110.10">
    <property type="entry name" value="Butyryl-CoA Dehydrogenase, subunit A, domain 2"/>
    <property type="match status" value="1"/>
</dbReference>
<dbReference type="InterPro" id="IPR006091">
    <property type="entry name" value="Acyl-CoA_Oxase/DH_mid-dom"/>
</dbReference>
<proteinExistence type="inferred from homology"/>
<dbReference type="Proteomes" id="UP001500642">
    <property type="component" value="Unassembled WGS sequence"/>
</dbReference>
<feature type="region of interest" description="Disordered" evidence="6">
    <location>
        <begin position="662"/>
        <end position="683"/>
    </location>
</feature>
<feature type="domain" description="Acyl-CoA oxidase C-terminal" evidence="7">
    <location>
        <begin position="506"/>
        <end position="634"/>
    </location>
</feature>
<feature type="domain" description="Acyl-CoA dehydrogenase/oxidase N-terminal" evidence="9">
    <location>
        <begin position="41"/>
        <end position="133"/>
    </location>
</feature>
<dbReference type="Gene3D" id="1.10.540.10">
    <property type="entry name" value="Acyl-CoA dehydrogenase/oxidase, N-terminal domain"/>
    <property type="match status" value="1"/>
</dbReference>
<evidence type="ECO:0000313" key="12">
    <source>
        <dbReference type="Proteomes" id="UP001500642"/>
    </source>
</evidence>
<name>A0ABP8JDC4_9MICO</name>
<evidence type="ECO:0000256" key="4">
    <source>
        <dbReference type="ARBA" id="ARBA00022827"/>
    </source>
</evidence>
<dbReference type="SUPFAM" id="SSF47203">
    <property type="entry name" value="Acyl-CoA dehydrogenase C-terminal domain-like"/>
    <property type="match status" value="2"/>
</dbReference>
<dbReference type="InterPro" id="IPR013786">
    <property type="entry name" value="AcylCoA_DH/ox_N"/>
</dbReference>
<dbReference type="InterPro" id="IPR012258">
    <property type="entry name" value="Acyl-CoA_oxidase"/>
</dbReference>
<feature type="domain" description="Acyl-CoA oxidase/dehydrogenase middle" evidence="8">
    <location>
        <begin position="137"/>
        <end position="246"/>
    </location>
</feature>
<dbReference type="InterPro" id="IPR036250">
    <property type="entry name" value="AcylCo_DH-like_C"/>
</dbReference>
<dbReference type="Pfam" id="PF01756">
    <property type="entry name" value="ACOX"/>
    <property type="match status" value="1"/>
</dbReference>
<evidence type="ECO:0000259" key="7">
    <source>
        <dbReference type="Pfam" id="PF01756"/>
    </source>
</evidence>
<dbReference type="InterPro" id="IPR055060">
    <property type="entry name" value="ACOX_C_alpha1"/>
</dbReference>